<dbReference type="InterPro" id="IPR014883">
    <property type="entry name" value="VRR_NUC"/>
</dbReference>
<dbReference type="CDD" id="cd22326">
    <property type="entry name" value="FAN1-like"/>
    <property type="match status" value="1"/>
</dbReference>
<dbReference type="InterPro" id="IPR033315">
    <property type="entry name" value="Fan1-like"/>
</dbReference>
<evidence type="ECO:0000256" key="2">
    <source>
        <dbReference type="ARBA" id="ARBA00022723"/>
    </source>
</evidence>
<dbReference type="GO" id="GO:0017108">
    <property type="term" value="F:5'-flap endonuclease activity"/>
    <property type="evidence" value="ECO:0007669"/>
    <property type="project" value="TreeGrafter"/>
</dbReference>
<dbReference type="InterPro" id="IPR049125">
    <property type="entry name" value="FAN1-like_WH"/>
</dbReference>
<keyword evidence="5" id="KW-0227">DNA damage</keyword>
<dbReference type="SMART" id="SM00990">
    <property type="entry name" value="VRR_NUC"/>
    <property type="match status" value="1"/>
</dbReference>
<comment type="similarity">
    <text evidence="5">Belongs to the FAN1 family.</text>
</comment>
<name>A0A8A3NWX6_9HELO</name>
<dbReference type="EMBL" id="CP063405">
    <property type="protein sequence ID" value="QSZ30023.1"/>
    <property type="molecule type" value="Genomic_DNA"/>
</dbReference>
<dbReference type="GO" id="GO:0046872">
    <property type="term" value="F:metal ion binding"/>
    <property type="evidence" value="ECO:0007669"/>
    <property type="project" value="UniProtKB-KW"/>
</dbReference>
<evidence type="ECO:0000256" key="5">
    <source>
        <dbReference type="RuleBase" id="RU365033"/>
    </source>
</evidence>
<proteinExistence type="inferred from homology"/>
<dbReference type="Pfam" id="PF08774">
    <property type="entry name" value="VRR_NUC"/>
    <property type="match status" value="1"/>
</dbReference>
<keyword evidence="4 5" id="KW-0460">Magnesium</keyword>
<keyword evidence="1 5" id="KW-0540">Nuclease</keyword>
<protein>
    <recommendedName>
        <fullName evidence="5">Fanconi-associated nuclease</fullName>
        <ecNumber evidence="5">3.1.4.1</ecNumber>
    </recommendedName>
</protein>
<evidence type="ECO:0000256" key="1">
    <source>
        <dbReference type="ARBA" id="ARBA00022722"/>
    </source>
</evidence>
<evidence type="ECO:0000259" key="7">
    <source>
        <dbReference type="SMART" id="SM00990"/>
    </source>
</evidence>
<feature type="region of interest" description="Disordered" evidence="6">
    <location>
        <begin position="1"/>
        <end position="71"/>
    </location>
</feature>
<dbReference type="Pfam" id="PF21170">
    <property type="entry name" value="FAN1_TPR"/>
    <property type="match status" value="1"/>
</dbReference>
<comment type="subcellular location">
    <subcellularLocation>
        <location evidence="5">Nucleus</location>
    </subcellularLocation>
</comment>
<comment type="cofactor">
    <cofactor evidence="5">
        <name>Mg(2+)</name>
        <dbReference type="ChEBI" id="CHEBI:18420"/>
    </cofactor>
    <cofactor evidence="5">
        <name>Mn(2+)</name>
        <dbReference type="ChEBI" id="CHEBI:29035"/>
    </cofactor>
</comment>
<evidence type="ECO:0000256" key="3">
    <source>
        <dbReference type="ARBA" id="ARBA00022801"/>
    </source>
</evidence>
<evidence type="ECO:0000256" key="6">
    <source>
        <dbReference type="SAM" id="MobiDB-lite"/>
    </source>
</evidence>
<sequence>MVLEELKNANHNVMSGRRAQRQIPQDFKDKLLPPSKRLKTTYTDSTDGDDLSSRCPSDEDEGFPLSPRSQSPIHRWRTEIADLEDDDDNGEDEVDQVGAPIVTELESVLPPIDIGQDAVAEYEAMRVDDNLPDDLKARLNHRTWAKGKSSIYSDAFNLALETVLEDEAHLFDEKEMEVFKQWRELDYESQYLYVRLFLRKTSAWHRINRLGYHGDLTDVPSTSKVLQCIRELPESTASSQVNPTELEPPEGTNLEGSFTFADSSNDQIKTLDEALSLLNLDELKGLAKELKVQGKTKADILKALRETSQRQTGLGYVGLKRADSASKSKPTTPDGSVLEEEDDSLDHANRDVHLLRKIMAITGPCIRLSLPALNLFERVHLVFYRSTAWTEKSLTTMILARISRRNFPSYVVSRSPNIFPSRSILLEFEASIRTQYRVDNLLQNGHPGKHELDQVMSIFEEVYPRWKILLAEEQSKEDHIYDSGEGAYLRRFSPAWVYTRIIHKSLYVFGRLKHHAREHALLSELLHQTLFHPARRGAWYQRKALLEEHYLYTLLPPPNTTHDPLQQKRHWRRIALQTCEQGLQDRHCHTIYHYDLQKRICKLEKNLRIPKREKHDFGHVLLAQPIDITIHAIQIKKRYRTPTTLRRRSHGIEARPRQRSTKTIWLDEFDAENTLAPPHECTVEQLTLSHYRAHGFRALHTESGILRTLFAYLFYDILFHPTHFHSPAHLLPTPYLPAPLDLHTDTFAASRASPINHRIAALENGLAPTLIRRVWAREHPRRTCVVGLDWRFALRDLLDIVACLGGGALGRVMRVLAEEGGGRTGGVPDLLVWRGGGGWGVGEAEDNGVEGEEEEGEMQDQGNDKGKREREIKFVEVKSANDRLSDTQRMWIHVLIGAGIRVELCHVVAREVRVVDGDVG</sequence>
<comment type="function">
    <text evidence="5">Nuclease required for the repair of DNA interstrand cross-links (ICL). Acts as a 5'-3' exonuclease that anchors at a cut end of DNA and cleaves DNA successively at every third nucleotide, allowing to excise an ICL from one strand through flanking incisions.</text>
</comment>
<dbReference type="EC" id="3.1.4.1" evidence="5"/>
<reference evidence="8" key="1">
    <citation type="submission" date="2020-10" db="EMBL/GenBank/DDBJ databases">
        <title>Genome Sequence of Monilinia vaccinii-corymbosi Sheds Light on Mummy Berry Disease Infection of Blueberry and Mating Type.</title>
        <authorList>
            <person name="Yow A.G."/>
            <person name="Zhang Y."/>
            <person name="Bansal K."/>
            <person name="Eacker S.M."/>
            <person name="Sullivan S."/>
            <person name="Liachko I."/>
            <person name="Cubeta M.A."/>
            <person name="Rollins J.A."/>
            <person name="Ashrafi H."/>
        </authorList>
    </citation>
    <scope>NUCLEOTIDE SEQUENCE</scope>
    <source>
        <strain evidence="8">RL-1</strain>
    </source>
</reference>
<dbReference type="PANTHER" id="PTHR15749">
    <property type="entry name" value="FANCONI-ASSOCIATED NUCLEASE 1"/>
    <property type="match status" value="1"/>
</dbReference>
<dbReference type="InterPro" id="IPR049132">
    <property type="entry name" value="FAN1-like_euk"/>
</dbReference>
<evidence type="ECO:0000313" key="9">
    <source>
        <dbReference type="Proteomes" id="UP000672032"/>
    </source>
</evidence>
<keyword evidence="2 5" id="KW-0479">Metal-binding</keyword>
<feature type="region of interest" description="Disordered" evidence="6">
    <location>
        <begin position="844"/>
        <end position="867"/>
    </location>
</feature>
<feature type="compositionally biased region" description="Acidic residues" evidence="6">
    <location>
        <begin position="844"/>
        <end position="858"/>
    </location>
</feature>
<evidence type="ECO:0000256" key="4">
    <source>
        <dbReference type="ARBA" id="ARBA00022842"/>
    </source>
</evidence>
<keyword evidence="5" id="KW-0234">DNA repair</keyword>
<keyword evidence="5" id="KW-0539">Nucleus</keyword>
<dbReference type="OrthoDB" id="76364at2759"/>
<feature type="region of interest" description="Disordered" evidence="6">
    <location>
        <begin position="321"/>
        <end position="343"/>
    </location>
</feature>
<dbReference type="PANTHER" id="PTHR15749:SF4">
    <property type="entry name" value="FANCONI-ASSOCIATED NUCLEASE 1"/>
    <property type="match status" value="1"/>
</dbReference>
<comment type="catalytic activity">
    <reaction evidence="5">
        <text>Hydrolytically removes 5'-nucleotides successively from the 3'-hydroxy termini of 3'-hydroxy-terminated oligonucleotides.</text>
        <dbReference type="EC" id="3.1.4.1"/>
    </reaction>
</comment>
<organism evidence="8 9">
    <name type="scientific">Monilinia vaccinii-corymbosi</name>
    <dbReference type="NCBI Taxonomy" id="61207"/>
    <lineage>
        <taxon>Eukaryota</taxon>
        <taxon>Fungi</taxon>
        <taxon>Dikarya</taxon>
        <taxon>Ascomycota</taxon>
        <taxon>Pezizomycotina</taxon>
        <taxon>Leotiomycetes</taxon>
        <taxon>Helotiales</taxon>
        <taxon>Sclerotiniaceae</taxon>
        <taxon>Monilinia</taxon>
    </lineage>
</organism>
<dbReference type="GO" id="GO:0005634">
    <property type="term" value="C:nucleus"/>
    <property type="evidence" value="ECO:0007669"/>
    <property type="project" value="UniProtKB-SubCell"/>
</dbReference>
<dbReference type="AlphaFoldDB" id="A0A8A3NWX6"/>
<evidence type="ECO:0000313" key="8">
    <source>
        <dbReference type="EMBL" id="QSZ30023.1"/>
    </source>
</evidence>
<keyword evidence="5" id="KW-0464">Manganese</keyword>
<dbReference type="GO" id="GO:0008409">
    <property type="term" value="F:5'-3' exonuclease activity"/>
    <property type="evidence" value="ECO:0007669"/>
    <property type="project" value="TreeGrafter"/>
</dbReference>
<keyword evidence="3 5" id="KW-0378">Hydrolase</keyword>
<dbReference type="Pfam" id="PF21315">
    <property type="entry name" value="FAN1_HTH"/>
    <property type="match status" value="1"/>
</dbReference>
<dbReference type="GO" id="GO:0070336">
    <property type="term" value="F:flap-structured DNA binding"/>
    <property type="evidence" value="ECO:0007669"/>
    <property type="project" value="TreeGrafter"/>
</dbReference>
<keyword evidence="9" id="KW-1185">Reference proteome</keyword>
<feature type="domain" description="VRR-NUC" evidence="7">
    <location>
        <begin position="762"/>
        <end position="909"/>
    </location>
</feature>
<dbReference type="InterPro" id="IPR049126">
    <property type="entry name" value="FAN1-like_TPR"/>
</dbReference>
<dbReference type="GO" id="GO:0036297">
    <property type="term" value="P:interstrand cross-link repair"/>
    <property type="evidence" value="ECO:0007669"/>
    <property type="project" value="InterPro"/>
</dbReference>
<accession>A0A8A3NWX6</accession>
<dbReference type="Proteomes" id="UP000672032">
    <property type="component" value="Chromosome 1"/>
</dbReference>
<dbReference type="GO" id="GO:0004528">
    <property type="term" value="F:phosphodiesterase I activity"/>
    <property type="evidence" value="ECO:0007669"/>
    <property type="project" value="UniProtKB-EC"/>
</dbReference>
<gene>
    <name evidence="8" type="ORF">DSL72_004541</name>
</gene>